<protein>
    <submittedName>
        <fullName evidence="2">Uncharacterized protein</fullName>
    </submittedName>
</protein>
<feature type="region of interest" description="Disordered" evidence="1">
    <location>
        <begin position="109"/>
        <end position="138"/>
    </location>
</feature>
<dbReference type="AlphaFoldDB" id="A0A9Q3Q9M4"/>
<dbReference type="EMBL" id="AVOT02137694">
    <property type="protein sequence ID" value="MBW0590284.1"/>
    <property type="molecule type" value="Genomic_DNA"/>
</dbReference>
<keyword evidence="3" id="KW-1185">Reference proteome</keyword>
<feature type="compositionally biased region" description="Polar residues" evidence="1">
    <location>
        <begin position="68"/>
        <end position="78"/>
    </location>
</feature>
<evidence type="ECO:0000313" key="3">
    <source>
        <dbReference type="Proteomes" id="UP000765509"/>
    </source>
</evidence>
<reference evidence="2" key="1">
    <citation type="submission" date="2021-03" db="EMBL/GenBank/DDBJ databases">
        <title>Draft genome sequence of rust myrtle Austropuccinia psidii MF-1, a brazilian biotype.</title>
        <authorList>
            <person name="Quecine M.C."/>
            <person name="Pachon D.M.R."/>
            <person name="Bonatelli M.L."/>
            <person name="Correr F.H."/>
            <person name="Franceschini L.M."/>
            <person name="Leite T.F."/>
            <person name="Margarido G.R.A."/>
            <person name="Almeida C.A."/>
            <person name="Ferrarezi J.A."/>
            <person name="Labate C.A."/>
        </authorList>
    </citation>
    <scope>NUCLEOTIDE SEQUENCE</scope>
    <source>
        <strain evidence="2">MF-1</strain>
    </source>
</reference>
<evidence type="ECO:0000256" key="1">
    <source>
        <dbReference type="SAM" id="MobiDB-lite"/>
    </source>
</evidence>
<gene>
    <name evidence="2" type="ORF">O181_129999</name>
</gene>
<feature type="region of interest" description="Disordered" evidence="1">
    <location>
        <begin position="65"/>
        <end position="94"/>
    </location>
</feature>
<comment type="caution">
    <text evidence="2">The sequence shown here is derived from an EMBL/GenBank/DDBJ whole genome shotgun (WGS) entry which is preliminary data.</text>
</comment>
<feature type="compositionally biased region" description="Polar residues" evidence="1">
    <location>
        <begin position="129"/>
        <end position="138"/>
    </location>
</feature>
<accession>A0A9Q3Q9M4</accession>
<proteinExistence type="predicted"/>
<sequence length="138" mass="15536">MQIKVEQVRLFSIPLTWYGFLPRISNQPDPRKKLSKRWLGPFPILKKVSSHAFISMEIHPPSLPYLPSGTSQDISNPKSASRASSSNYHGIRRGMGSLSSTVFKAQEEKAMVSGGMERFQSRPRKIHLGTTQKPQELS</sequence>
<name>A0A9Q3Q9M4_9BASI</name>
<dbReference type="Proteomes" id="UP000765509">
    <property type="component" value="Unassembled WGS sequence"/>
</dbReference>
<organism evidence="2 3">
    <name type="scientific">Austropuccinia psidii MF-1</name>
    <dbReference type="NCBI Taxonomy" id="1389203"/>
    <lineage>
        <taxon>Eukaryota</taxon>
        <taxon>Fungi</taxon>
        <taxon>Dikarya</taxon>
        <taxon>Basidiomycota</taxon>
        <taxon>Pucciniomycotina</taxon>
        <taxon>Pucciniomycetes</taxon>
        <taxon>Pucciniales</taxon>
        <taxon>Sphaerophragmiaceae</taxon>
        <taxon>Austropuccinia</taxon>
    </lineage>
</organism>
<evidence type="ECO:0000313" key="2">
    <source>
        <dbReference type="EMBL" id="MBW0590284.1"/>
    </source>
</evidence>